<feature type="non-terminal residue" evidence="1">
    <location>
        <position position="1"/>
    </location>
</feature>
<protein>
    <submittedName>
        <fullName evidence="1">Uncharacterized protein</fullName>
    </submittedName>
</protein>
<name>A0A5S3Y2Y8_9GAMM</name>
<comment type="caution">
    <text evidence="1">The sequence shown here is derived from an EMBL/GenBank/DDBJ whole genome shotgun (WGS) entry which is preliminary data.</text>
</comment>
<organism evidence="1 2">
    <name type="scientific">Pseudoalteromonas ruthenica</name>
    <dbReference type="NCBI Taxonomy" id="151081"/>
    <lineage>
        <taxon>Bacteria</taxon>
        <taxon>Pseudomonadati</taxon>
        <taxon>Pseudomonadota</taxon>
        <taxon>Gammaproteobacteria</taxon>
        <taxon>Alteromonadales</taxon>
        <taxon>Pseudoalteromonadaceae</taxon>
        <taxon>Pseudoalteromonas</taxon>
    </lineage>
</organism>
<accession>A0A5S3Y2Y8</accession>
<reference evidence="1 2" key="1">
    <citation type="submission" date="2017-12" db="EMBL/GenBank/DDBJ databases">
        <authorList>
            <person name="Paulsen S."/>
            <person name="Gram L.K."/>
        </authorList>
    </citation>
    <scope>NUCLEOTIDE SEQUENCE [LARGE SCALE GENOMIC DNA]</scope>
    <source>
        <strain evidence="1 2">S2897</strain>
    </source>
</reference>
<reference evidence="2" key="2">
    <citation type="submission" date="2019-06" db="EMBL/GenBank/DDBJ databases">
        <title>Co-occurence of chitin degradation, pigmentation and bioactivity in marine Pseudoalteromonas.</title>
        <authorList>
            <person name="Sonnenschein E.C."/>
            <person name="Bech P.K."/>
        </authorList>
    </citation>
    <scope>NUCLEOTIDE SEQUENCE [LARGE SCALE GENOMIC DNA]</scope>
    <source>
        <strain evidence="2">S2897</strain>
    </source>
</reference>
<proteinExistence type="predicted"/>
<dbReference type="Proteomes" id="UP000305874">
    <property type="component" value="Unassembled WGS sequence"/>
</dbReference>
<sequence length="86" mass="9907">ASAYSPRVSFDQTVTLYFNNEQAHIAYFAHAHTDDDAVAELMGCYVHFAIFQLKLTTKQCLFLAMEWYLIRGSECNILCESIKHVR</sequence>
<evidence type="ECO:0000313" key="2">
    <source>
        <dbReference type="Proteomes" id="UP000305874"/>
    </source>
</evidence>
<dbReference type="AlphaFoldDB" id="A0A5S3Y2Y8"/>
<gene>
    <name evidence="1" type="ORF">CWC05_23875</name>
</gene>
<evidence type="ECO:0000313" key="1">
    <source>
        <dbReference type="EMBL" id="TMP66078.1"/>
    </source>
</evidence>
<dbReference type="EMBL" id="PNCG01001080">
    <property type="protein sequence ID" value="TMP66078.1"/>
    <property type="molecule type" value="Genomic_DNA"/>
</dbReference>